<evidence type="ECO:0000256" key="2">
    <source>
        <dbReference type="ARBA" id="ARBA00022603"/>
    </source>
</evidence>
<name>A0A9P5XUM1_9AGAR</name>
<comment type="caution">
    <text evidence="5">The sequence shown here is derived from an EMBL/GenBank/DDBJ whole genome shotgun (WGS) entry which is preliminary data.</text>
</comment>
<protein>
    <submittedName>
        <fullName evidence="5">S-adenosyl-L-methionine-dependent methyltransferase</fullName>
    </submittedName>
</protein>
<keyword evidence="3" id="KW-0808">Transferase</keyword>
<evidence type="ECO:0000313" key="5">
    <source>
        <dbReference type="EMBL" id="KAF9456882.1"/>
    </source>
</evidence>
<dbReference type="EMBL" id="MU150399">
    <property type="protein sequence ID" value="KAF9456882.1"/>
    <property type="molecule type" value="Genomic_DNA"/>
</dbReference>
<dbReference type="PANTHER" id="PTHR32183">
    <property type="match status" value="1"/>
</dbReference>
<dbReference type="PROSITE" id="PS51585">
    <property type="entry name" value="SAM_MT_TPMT"/>
    <property type="match status" value="1"/>
</dbReference>
<gene>
    <name evidence="5" type="ORF">BDZ94DRAFT_1274621</name>
</gene>
<dbReference type="CDD" id="cd02440">
    <property type="entry name" value="AdoMet_MTases"/>
    <property type="match status" value="1"/>
</dbReference>
<accession>A0A9P5XUM1</accession>
<sequence length="226" mass="24940">MSQVTIPGGRVDVTKVRALLRENDLTSWDDVWKAKVIPWEGGFSQPPLKEVIESGEVDFPRQGRALVPGCGSGYDAILFASSLGLDSVGMDISETAIQVANGNLAALETPPKGEVKFTTGDFLTLELPDEEKVDLIYDCAFFVAIPPSYRPAWSRQMINLIKPGGYLITLIFPMDPLSDIGPPWSVRPSHYHELLDGNFVKVVDRESEVSLPGRAGRERIAVWRRT</sequence>
<dbReference type="Gene3D" id="3.40.50.150">
    <property type="entry name" value="Vaccinia Virus protein VP39"/>
    <property type="match status" value="1"/>
</dbReference>
<dbReference type="AlphaFoldDB" id="A0A9P5XUM1"/>
<proteinExistence type="predicted"/>
<dbReference type="GO" id="GO:0032259">
    <property type="term" value="P:methylation"/>
    <property type="evidence" value="ECO:0007669"/>
    <property type="project" value="UniProtKB-KW"/>
</dbReference>
<evidence type="ECO:0000313" key="6">
    <source>
        <dbReference type="Proteomes" id="UP000807353"/>
    </source>
</evidence>
<dbReference type="InterPro" id="IPR008854">
    <property type="entry name" value="TPMT"/>
</dbReference>
<keyword evidence="2 5" id="KW-0489">Methyltransferase</keyword>
<evidence type="ECO:0000256" key="4">
    <source>
        <dbReference type="ARBA" id="ARBA00022691"/>
    </source>
</evidence>
<dbReference type="PANTHER" id="PTHR32183:SF11">
    <property type="entry name" value="THIOL METHYLTRANSFERASE 2-RELATED"/>
    <property type="match status" value="1"/>
</dbReference>
<dbReference type="OrthoDB" id="276151at2759"/>
<keyword evidence="6" id="KW-1185">Reference proteome</keyword>
<evidence type="ECO:0000256" key="3">
    <source>
        <dbReference type="ARBA" id="ARBA00022679"/>
    </source>
</evidence>
<evidence type="ECO:0000256" key="1">
    <source>
        <dbReference type="ARBA" id="ARBA00022553"/>
    </source>
</evidence>
<dbReference type="GO" id="GO:0008757">
    <property type="term" value="F:S-adenosylmethionine-dependent methyltransferase activity"/>
    <property type="evidence" value="ECO:0007669"/>
    <property type="project" value="InterPro"/>
</dbReference>
<organism evidence="5 6">
    <name type="scientific">Collybia nuda</name>
    <dbReference type="NCBI Taxonomy" id="64659"/>
    <lineage>
        <taxon>Eukaryota</taxon>
        <taxon>Fungi</taxon>
        <taxon>Dikarya</taxon>
        <taxon>Basidiomycota</taxon>
        <taxon>Agaricomycotina</taxon>
        <taxon>Agaricomycetes</taxon>
        <taxon>Agaricomycetidae</taxon>
        <taxon>Agaricales</taxon>
        <taxon>Tricholomatineae</taxon>
        <taxon>Clitocybaceae</taxon>
        <taxon>Collybia</taxon>
    </lineage>
</organism>
<keyword evidence="1" id="KW-0597">Phosphoprotein</keyword>
<reference evidence="5" key="1">
    <citation type="submission" date="2020-11" db="EMBL/GenBank/DDBJ databases">
        <authorList>
            <consortium name="DOE Joint Genome Institute"/>
            <person name="Ahrendt S."/>
            <person name="Riley R."/>
            <person name="Andreopoulos W."/>
            <person name="Labutti K."/>
            <person name="Pangilinan J."/>
            <person name="Ruiz-Duenas F.J."/>
            <person name="Barrasa J.M."/>
            <person name="Sanchez-Garcia M."/>
            <person name="Camarero S."/>
            <person name="Miyauchi S."/>
            <person name="Serrano A."/>
            <person name="Linde D."/>
            <person name="Babiker R."/>
            <person name="Drula E."/>
            <person name="Ayuso-Fernandez I."/>
            <person name="Pacheco R."/>
            <person name="Padilla G."/>
            <person name="Ferreira P."/>
            <person name="Barriuso J."/>
            <person name="Kellner H."/>
            <person name="Castanera R."/>
            <person name="Alfaro M."/>
            <person name="Ramirez L."/>
            <person name="Pisabarro A.G."/>
            <person name="Kuo A."/>
            <person name="Tritt A."/>
            <person name="Lipzen A."/>
            <person name="He G."/>
            <person name="Yan M."/>
            <person name="Ng V."/>
            <person name="Cullen D."/>
            <person name="Martin F."/>
            <person name="Rosso M.-N."/>
            <person name="Henrissat B."/>
            <person name="Hibbett D."/>
            <person name="Martinez A.T."/>
            <person name="Grigoriev I.V."/>
        </authorList>
    </citation>
    <scope>NUCLEOTIDE SEQUENCE</scope>
    <source>
        <strain evidence="5">CBS 247.69</strain>
    </source>
</reference>
<dbReference type="InterPro" id="IPR029063">
    <property type="entry name" value="SAM-dependent_MTases_sf"/>
</dbReference>
<keyword evidence="4" id="KW-0949">S-adenosyl-L-methionine</keyword>
<dbReference type="Proteomes" id="UP000807353">
    <property type="component" value="Unassembled WGS sequence"/>
</dbReference>
<dbReference type="SUPFAM" id="SSF53335">
    <property type="entry name" value="S-adenosyl-L-methionine-dependent methyltransferases"/>
    <property type="match status" value="1"/>
</dbReference>
<dbReference type="Pfam" id="PF05724">
    <property type="entry name" value="TPMT"/>
    <property type="match status" value="1"/>
</dbReference>